<keyword evidence="3" id="KW-1185">Reference proteome</keyword>
<evidence type="ECO:0000313" key="2">
    <source>
        <dbReference type="EMBL" id="VUC37872.1"/>
    </source>
</evidence>
<proteinExistence type="predicted"/>
<gene>
    <name evidence="2" type="ORF">CLO192961_LOCUS486584</name>
</gene>
<dbReference type="Proteomes" id="UP000766486">
    <property type="component" value="Unassembled WGS sequence"/>
</dbReference>
<name>A0ABY6V5E5_BIOOC</name>
<keyword evidence="1" id="KW-0812">Transmembrane</keyword>
<evidence type="ECO:0000256" key="1">
    <source>
        <dbReference type="SAM" id="Phobius"/>
    </source>
</evidence>
<comment type="caution">
    <text evidence="2">The sequence shown here is derived from an EMBL/GenBank/DDBJ whole genome shotgun (WGS) entry which is preliminary data.</text>
</comment>
<keyword evidence="1" id="KW-0472">Membrane</keyword>
<keyword evidence="1" id="KW-1133">Transmembrane helix</keyword>
<accession>A0ABY6V5E5</accession>
<reference evidence="2 3" key="1">
    <citation type="submission" date="2019-06" db="EMBL/GenBank/DDBJ databases">
        <authorList>
            <person name="Broberg M."/>
        </authorList>
    </citation>
    <scope>NUCLEOTIDE SEQUENCE [LARGE SCALE GENOMIC DNA]</scope>
</reference>
<feature type="transmembrane region" description="Helical" evidence="1">
    <location>
        <begin position="43"/>
        <end position="67"/>
    </location>
</feature>
<dbReference type="EMBL" id="CABFNS010001060">
    <property type="protein sequence ID" value="VUC37872.1"/>
    <property type="molecule type" value="Genomic_DNA"/>
</dbReference>
<organism evidence="2 3">
    <name type="scientific">Bionectria ochroleuca</name>
    <name type="common">Gliocladium roseum</name>
    <dbReference type="NCBI Taxonomy" id="29856"/>
    <lineage>
        <taxon>Eukaryota</taxon>
        <taxon>Fungi</taxon>
        <taxon>Dikarya</taxon>
        <taxon>Ascomycota</taxon>
        <taxon>Pezizomycotina</taxon>
        <taxon>Sordariomycetes</taxon>
        <taxon>Hypocreomycetidae</taxon>
        <taxon>Hypocreales</taxon>
        <taxon>Bionectriaceae</taxon>
        <taxon>Clonostachys</taxon>
    </lineage>
</organism>
<evidence type="ECO:0000313" key="3">
    <source>
        <dbReference type="Proteomes" id="UP000766486"/>
    </source>
</evidence>
<sequence>MTIRDLAILSKLSSAPTNIFTLDISLSDMLGVRALYHSFRLKAYAISLSLILAILSGILSPLSATLFTSRAVPRKYDVLIKQTSWFGPAPPRNEYDFSNSASGRQMKLSLGSILLSNKVNNFTYPEFTYGDLVFPSIEIAAPITFWSSKNSIKVNVTAAKLVSDCYKLQPEEYNLTISKDYKYEASIERKPHCPNGKNISQPSQNLNVNREFGGDGISYIADSLDTWEDPYCAVDSGPANVPWIFHGFYWGKFSALRMAFDHLSLWTCNYTLAQVPTEVTLLSMDGESLQIDYAHPPVPDLTNSKPYEPPLVISNEFINQFRFQGLKFPQEGYVFIEDIFPAIMEPYGSFQLESLANPDQELKLLEAVNYQYGLLAAQMISMEHRHDVNETSASRNPTTLQGIVVDNNRHRLVQNGPVTIAMIVGYRGQAKMATRPGAERGSTSWVQQHGHDGVPSLWVEHPEKLPGGASFMSSKDIFKSFVNMEFRLGWFYNPRTNQYPYTVGFVESDEFRFVRRKEL</sequence>
<protein>
    <submittedName>
        <fullName evidence="2">Uncharacterized protein</fullName>
    </submittedName>
</protein>